<feature type="transmembrane region" description="Helical" evidence="9">
    <location>
        <begin position="166"/>
        <end position="186"/>
    </location>
</feature>
<protein>
    <recommendedName>
        <fullName evidence="10">G-protein coupled receptors family 1 profile domain-containing protein</fullName>
    </recommendedName>
</protein>
<dbReference type="Gene3D" id="1.20.1070.10">
    <property type="entry name" value="Rhodopsin 7-helix transmembrane proteins"/>
    <property type="match status" value="1"/>
</dbReference>
<dbReference type="PANTHER" id="PTHR24249:SF372">
    <property type="entry name" value="G-PROTEIN COUPLED RECEPTORS FAMILY 1 PROFILE DOMAIN-CONTAINING PROTEIN"/>
    <property type="match status" value="1"/>
</dbReference>
<dbReference type="EMBL" id="DS985246">
    <property type="protein sequence ID" value="EDV23898.1"/>
    <property type="molecule type" value="Genomic_DNA"/>
</dbReference>
<feature type="transmembrane region" description="Helical" evidence="9">
    <location>
        <begin position="76"/>
        <end position="99"/>
    </location>
</feature>
<feature type="transmembrane region" description="Helical" evidence="9">
    <location>
        <begin position="262"/>
        <end position="278"/>
    </location>
</feature>
<dbReference type="Proteomes" id="UP000009022">
    <property type="component" value="Unassembled WGS sequence"/>
</dbReference>
<evidence type="ECO:0000313" key="11">
    <source>
        <dbReference type="EMBL" id="EDV23898.1"/>
    </source>
</evidence>
<dbReference type="PANTHER" id="PTHR24249">
    <property type="entry name" value="HISTAMINE RECEPTOR-RELATED G-PROTEIN COUPLED RECEPTOR"/>
    <property type="match status" value="1"/>
</dbReference>
<dbReference type="PhylomeDB" id="B3RZU1"/>
<evidence type="ECO:0000313" key="12">
    <source>
        <dbReference type="Proteomes" id="UP000009022"/>
    </source>
</evidence>
<dbReference type="GO" id="GO:0007186">
    <property type="term" value="P:G protein-coupled receptor signaling pathway"/>
    <property type="evidence" value="ECO:0000318"/>
    <property type="project" value="GO_Central"/>
</dbReference>
<keyword evidence="3 9" id="KW-0812">Transmembrane</keyword>
<feature type="transmembrane region" description="Helical" evidence="9">
    <location>
        <begin position="12"/>
        <end position="37"/>
    </location>
</feature>
<dbReference type="InParanoid" id="B3RZU1"/>
<keyword evidence="7" id="KW-0675">Receptor</keyword>
<dbReference type="CDD" id="cd00637">
    <property type="entry name" value="7tm_classA_rhodopsin-like"/>
    <property type="match status" value="1"/>
</dbReference>
<keyword evidence="8" id="KW-0807">Transducer</keyword>
<gene>
    <name evidence="11" type="ORF">TRIADDRAFT_57577</name>
</gene>
<keyword evidence="2" id="KW-1003">Cell membrane</keyword>
<feature type="domain" description="G-protein coupled receptors family 1 profile" evidence="10">
    <location>
        <begin position="27"/>
        <end position="275"/>
    </location>
</feature>
<dbReference type="InterPro" id="IPR000276">
    <property type="entry name" value="GPCR_Rhodpsn"/>
</dbReference>
<evidence type="ECO:0000256" key="3">
    <source>
        <dbReference type="ARBA" id="ARBA00022692"/>
    </source>
</evidence>
<dbReference type="GO" id="GO:0005886">
    <property type="term" value="C:plasma membrane"/>
    <property type="evidence" value="ECO:0000318"/>
    <property type="project" value="GO_Central"/>
</dbReference>
<dbReference type="AlphaFoldDB" id="B3RZU1"/>
<keyword evidence="5" id="KW-0297">G-protein coupled receptor</keyword>
<evidence type="ECO:0000256" key="1">
    <source>
        <dbReference type="ARBA" id="ARBA00004651"/>
    </source>
</evidence>
<evidence type="ECO:0000256" key="4">
    <source>
        <dbReference type="ARBA" id="ARBA00022989"/>
    </source>
</evidence>
<dbReference type="RefSeq" id="XP_002113424.1">
    <property type="nucleotide sequence ID" value="XM_002113388.1"/>
</dbReference>
<dbReference type="CTD" id="6755004"/>
<dbReference type="InterPro" id="IPR050569">
    <property type="entry name" value="TAAR"/>
</dbReference>
<evidence type="ECO:0000259" key="10">
    <source>
        <dbReference type="PROSITE" id="PS50262"/>
    </source>
</evidence>
<feature type="transmembrane region" description="Helical" evidence="9">
    <location>
        <begin position="120"/>
        <end position="140"/>
    </location>
</feature>
<dbReference type="Pfam" id="PF00001">
    <property type="entry name" value="7tm_1"/>
    <property type="match status" value="1"/>
</dbReference>
<keyword evidence="6 9" id="KW-0472">Membrane</keyword>
<comment type="subcellular location">
    <subcellularLocation>
        <location evidence="1">Cell membrane</location>
        <topology evidence="1">Multi-pass membrane protein</topology>
    </subcellularLocation>
</comment>
<dbReference type="HOGENOM" id="CLU_009579_5_0_1"/>
<dbReference type="eggNOG" id="KOG3656">
    <property type="taxonomic scope" value="Eukaryota"/>
</dbReference>
<organism evidence="11 12">
    <name type="scientific">Trichoplax adhaerens</name>
    <name type="common">Trichoplax reptans</name>
    <dbReference type="NCBI Taxonomy" id="10228"/>
    <lineage>
        <taxon>Eukaryota</taxon>
        <taxon>Metazoa</taxon>
        <taxon>Placozoa</taxon>
        <taxon>Uniplacotomia</taxon>
        <taxon>Trichoplacea</taxon>
        <taxon>Trichoplacidae</taxon>
        <taxon>Trichoplax</taxon>
    </lineage>
</organism>
<feature type="transmembrane region" description="Helical" evidence="9">
    <location>
        <begin position="220"/>
        <end position="242"/>
    </location>
</feature>
<evidence type="ECO:0000256" key="5">
    <source>
        <dbReference type="ARBA" id="ARBA00023040"/>
    </source>
</evidence>
<dbReference type="SUPFAM" id="SSF81321">
    <property type="entry name" value="Family A G protein-coupled receptor-like"/>
    <property type="match status" value="1"/>
</dbReference>
<proteinExistence type="predicted"/>
<feature type="transmembrane region" description="Helical" evidence="9">
    <location>
        <begin position="49"/>
        <end position="70"/>
    </location>
</feature>
<reference evidence="11 12" key="1">
    <citation type="journal article" date="2008" name="Nature">
        <title>The Trichoplax genome and the nature of placozoans.</title>
        <authorList>
            <person name="Srivastava M."/>
            <person name="Begovic E."/>
            <person name="Chapman J."/>
            <person name="Putnam N.H."/>
            <person name="Hellsten U."/>
            <person name="Kawashima T."/>
            <person name="Kuo A."/>
            <person name="Mitros T."/>
            <person name="Salamov A."/>
            <person name="Carpenter M.L."/>
            <person name="Signorovitch A.Y."/>
            <person name="Moreno M.A."/>
            <person name="Kamm K."/>
            <person name="Grimwood J."/>
            <person name="Schmutz J."/>
            <person name="Shapiro H."/>
            <person name="Grigoriev I.V."/>
            <person name="Buss L.W."/>
            <person name="Schierwater B."/>
            <person name="Dellaporta S.L."/>
            <person name="Rokhsar D.S."/>
        </authorList>
    </citation>
    <scope>NUCLEOTIDE SEQUENCE [LARGE SCALE GENOMIC DNA]</scope>
    <source>
        <strain evidence="11 12">Grell-BS-1999</strain>
    </source>
</reference>
<evidence type="ECO:0000256" key="2">
    <source>
        <dbReference type="ARBA" id="ARBA00022475"/>
    </source>
</evidence>
<keyword evidence="12" id="KW-1185">Reference proteome</keyword>
<evidence type="ECO:0000256" key="8">
    <source>
        <dbReference type="ARBA" id="ARBA00023224"/>
    </source>
</evidence>
<dbReference type="GeneID" id="6755004"/>
<accession>B3RZU1</accession>
<dbReference type="PROSITE" id="PS50262">
    <property type="entry name" value="G_PROTEIN_RECEP_F1_2"/>
    <property type="match status" value="1"/>
</dbReference>
<dbReference type="GO" id="GO:0001609">
    <property type="term" value="F:G protein-coupled adenosine receptor activity"/>
    <property type="evidence" value="ECO:0000318"/>
    <property type="project" value="GO_Central"/>
</dbReference>
<keyword evidence="4 9" id="KW-1133">Transmembrane helix</keyword>
<evidence type="ECO:0000256" key="9">
    <source>
        <dbReference type="SAM" id="Phobius"/>
    </source>
</evidence>
<sequence length="325" mass="36168">MDLVRFTYLLQINWVIGITLLSLVILLNLVLTALILARKKLWNSSNILLCSKFISLIVSALVSFLPWVTATKESQWFYYRTGFAMGLIVSLHICIILGYRYISIEAPFASERYLTVRRTLLVLLVMWCVPLLATLIPLFAVGSSNSSIGNVNQSLALSGSMTKESIYIYSAITILLPAIAIIGAYVRIYVIITHKMANICLEKNHHSTILRRKKRVISQMAMMTGIFIFAWAPSTVCVILGYEAPQVNGNYSFAVIKEYSGTILLLYGIIPPLLYCRYTSDLKSEIKKILGINKQSASIIPNRTVSTGNGLANSPVDLTSSKNEL</sequence>
<evidence type="ECO:0000256" key="7">
    <source>
        <dbReference type="ARBA" id="ARBA00023170"/>
    </source>
</evidence>
<name>B3RZU1_TRIAD</name>
<evidence type="ECO:0000256" key="6">
    <source>
        <dbReference type="ARBA" id="ARBA00023136"/>
    </source>
</evidence>
<dbReference type="InterPro" id="IPR017452">
    <property type="entry name" value="GPCR_Rhodpsn_7TM"/>
</dbReference>
<dbReference type="KEGG" id="tad:TRIADDRAFT_57577"/>